<evidence type="ECO:0000256" key="5">
    <source>
        <dbReference type="SAM" id="MobiDB-lite"/>
    </source>
</evidence>
<name>A0ABD2PQ29_9PLAT</name>
<dbReference type="SUPFAM" id="SSF57196">
    <property type="entry name" value="EGF/Laminin"/>
    <property type="match status" value="1"/>
</dbReference>
<evidence type="ECO:0000256" key="1">
    <source>
        <dbReference type="ARBA" id="ARBA00022536"/>
    </source>
</evidence>
<protein>
    <submittedName>
        <fullName evidence="8">Protocadherin Fat 4</fullName>
    </submittedName>
</protein>
<dbReference type="AlphaFoldDB" id="A0ABD2PQ29"/>
<evidence type="ECO:0000256" key="4">
    <source>
        <dbReference type="PROSITE-ProRule" id="PRU00076"/>
    </source>
</evidence>
<feature type="compositionally biased region" description="Basic residues" evidence="5">
    <location>
        <begin position="172"/>
        <end position="181"/>
    </location>
</feature>
<evidence type="ECO:0000313" key="9">
    <source>
        <dbReference type="Proteomes" id="UP001626550"/>
    </source>
</evidence>
<feature type="transmembrane region" description="Helical" evidence="6">
    <location>
        <begin position="131"/>
        <end position="153"/>
    </location>
</feature>
<keyword evidence="9" id="KW-1185">Reference proteome</keyword>
<evidence type="ECO:0000256" key="2">
    <source>
        <dbReference type="ARBA" id="ARBA00022737"/>
    </source>
</evidence>
<keyword evidence="2" id="KW-0677">Repeat</keyword>
<feature type="domain" description="EGF-like" evidence="7">
    <location>
        <begin position="1"/>
        <end position="16"/>
    </location>
</feature>
<keyword evidence="3 4" id="KW-1015">Disulfide bond</keyword>
<comment type="caution">
    <text evidence="4">Lacks conserved residue(s) required for the propagation of feature annotation.</text>
</comment>
<dbReference type="Proteomes" id="UP001626550">
    <property type="component" value="Unassembled WGS sequence"/>
</dbReference>
<evidence type="ECO:0000256" key="3">
    <source>
        <dbReference type="ARBA" id="ARBA00023157"/>
    </source>
</evidence>
<proteinExistence type="predicted"/>
<dbReference type="InterPro" id="IPR001881">
    <property type="entry name" value="EGF-like_Ca-bd_dom"/>
</dbReference>
<feature type="domain" description="EGF-like" evidence="7">
    <location>
        <begin position="75"/>
        <end position="110"/>
    </location>
</feature>
<accession>A0ABD2PQ29</accession>
<reference evidence="8 9" key="1">
    <citation type="submission" date="2024-11" db="EMBL/GenBank/DDBJ databases">
        <title>Adaptive evolution of stress response genes in parasites aligns with host niche diversity.</title>
        <authorList>
            <person name="Hahn C."/>
            <person name="Resl P."/>
        </authorList>
    </citation>
    <scope>NUCLEOTIDE SEQUENCE [LARGE SCALE GENOMIC DNA]</scope>
    <source>
        <strain evidence="8">EGGRZ-B1_66</strain>
        <tissue evidence="8">Body</tissue>
    </source>
</reference>
<keyword evidence="6" id="KW-1133">Transmembrane helix</keyword>
<dbReference type="PROSITE" id="PS00022">
    <property type="entry name" value="EGF_1"/>
    <property type="match status" value="2"/>
</dbReference>
<feature type="non-terminal residue" evidence="8">
    <location>
        <position position="634"/>
    </location>
</feature>
<comment type="caution">
    <text evidence="8">The sequence shown here is derived from an EMBL/GenBank/DDBJ whole genome shotgun (WGS) entry which is preliminary data.</text>
</comment>
<organism evidence="8 9">
    <name type="scientific">Cichlidogyrus casuarinus</name>
    <dbReference type="NCBI Taxonomy" id="1844966"/>
    <lineage>
        <taxon>Eukaryota</taxon>
        <taxon>Metazoa</taxon>
        <taxon>Spiralia</taxon>
        <taxon>Lophotrochozoa</taxon>
        <taxon>Platyhelminthes</taxon>
        <taxon>Monogenea</taxon>
        <taxon>Monopisthocotylea</taxon>
        <taxon>Dactylogyridea</taxon>
        <taxon>Ancyrocephalidae</taxon>
        <taxon>Cichlidogyrus</taxon>
    </lineage>
</organism>
<evidence type="ECO:0000313" key="8">
    <source>
        <dbReference type="EMBL" id="KAL3308977.1"/>
    </source>
</evidence>
<keyword evidence="1 4" id="KW-0245">EGF-like domain</keyword>
<evidence type="ECO:0000259" key="7">
    <source>
        <dbReference type="PROSITE" id="PS50026"/>
    </source>
</evidence>
<feature type="disulfide bond" evidence="4">
    <location>
        <begin position="100"/>
        <end position="109"/>
    </location>
</feature>
<dbReference type="PROSITE" id="PS50026">
    <property type="entry name" value="EGF_3"/>
    <property type="match status" value="2"/>
</dbReference>
<dbReference type="PROSITE" id="PS00010">
    <property type="entry name" value="ASX_HYDROXYL"/>
    <property type="match status" value="1"/>
</dbReference>
<dbReference type="PROSITE" id="PS01186">
    <property type="entry name" value="EGF_2"/>
    <property type="match status" value="1"/>
</dbReference>
<dbReference type="EMBL" id="JBJKFK010004455">
    <property type="protein sequence ID" value="KAL3308977.1"/>
    <property type="molecule type" value="Genomic_DNA"/>
</dbReference>
<dbReference type="Gene3D" id="2.10.25.10">
    <property type="entry name" value="Laminin"/>
    <property type="match status" value="1"/>
</dbReference>
<dbReference type="SMART" id="SM00179">
    <property type="entry name" value="EGF_CA"/>
    <property type="match status" value="1"/>
</dbReference>
<dbReference type="PANTHER" id="PTHR12916:SF9">
    <property type="entry name" value="NEUROGENIC LOCUS NOTCH HOMOLOG PROTEIN 1-RELATED"/>
    <property type="match status" value="1"/>
</dbReference>
<feature type="region of interest" description="Disordered" evidence="5">
    <location>
        <begin position="160"/>
        <end position="198"/>
    </location>
</feature>
<dbReference type="CDD" id="cd00054">
    <property type="entry name" value="EGF_CA"/>
    <property type="match status" value="1"/>
</dbReference>
<dbReference type="PANTHER" id="PTHR12916">
    <property type="entry name" value="CYTOCHROME C OXIDASE POLYPEPTIDE VIC-2"/>
    <property type="match status" value="1"/>
</dbReference>
<feature type="region of interest" description="Disordered" evidence="5">
    <location>
        <begin position="562"/>
        <end position="601"/>
    </location>
</feature>
<sequence>MVMCMCKDGWQGARCEQDIDECALTDSLVIPAVSHSGSALVYAPSSRVSGRAELERGPQLSDPLKMSNRMSYRFRTGLCNAHGPGRGQCINTPGSYSCNCSHSYGGRYCELTNVQSNEGAFALMGLSQFHIILIVALLSFLFLTALVTILLVVCRACPNGSEDPEEREARRQWRKLRKQAKRGGNAGPNDPFLCGPPPPPDSLLLGRNTFTGSQKLLSGSLASSSLHLPPYSHAVGTASARLVMTPGYRRPSLANSSLSGGYPHGDEASAYLLDGAASPPLSLIGPGSSIVTKRPMSTAEFNQLQAYQNPQLLRNHPLSGSRVMMCPGPNGEAVPMVIIPSRAPSRCSPAVGSTGSVSARYMVQQPTPVSSSYVGYSVDGSQQFLNLAGMQSPNIPQDRISLGSDRGSLSGSTRYLAANIPGPDGSITTAPALVPIAEPGRPGSSARATPMNVQRSRQVSSLAMPEQHPDHDTLRPMHKLASSRLGSTRSSYHNFSRPQSAALLSQAELHSSRTSLLSVDCVAGADPSLVHQLHHVAIDPATGQQLLLRQSIPCLYRPNARHDSRRLSARRDSQVASHSHESPYCDVPDPALETDNPGSAFNRPNNLLPGLHDKQIKTDEKVVSQATTPVNVGP</sequence>
<evidence type="ECO:0000256" key="6">
    <source>
        <dbReference type="SAM" id="Phobius"/>
    </source>
</evidence>
<feature type="compositionally biased region" description="Basic and acidic residues" evidence="5">
    <location>
        <begin position="562"/>
        <end position="583"/>
    </location>
</feature>
<dbReference type="InterPro" id="IPR000152">
    <property type="entry name" value="EGF-type_Asp/Asn_hydroxyl_site"/>
</dbReference>
<dbReference type="InterPro" id="IPR000742">
    <property type="entry name" value="EGF"/>
</dbReference>
<keyword evidence="6" id="KW-0812">Transmembrane</keyword>
<feature type="disulfide bond" evidence="4">
    <location>
        <begin position="6"/>
        <end position="15"/>
    </location>
</feature>
<feature type="disulfide bond" evidence="4">
    <location>
        <begin position="79"/>
        <end position="89"/>
    </location>
</feature>
<gene>
    <name evidence="8" type="primary">FAT4_7</name>
    <name evidence="8" type="ORF">Ciccas_012484</name>
</gene>
<keyword evidence="6" id="KW-0472">Membrane</keyword>